<name>A0A812GJT5_9DINO</name>
<comment type="caution">
    <text evidence="1">The sequence shown here is derived from an EMBL/GenBank/DDBJ whole genome shotgun (WGS) entry which is preliminary data.</text>
</comment>
<keyword evidence="2" id="KW-1185">Reference proteome</keyword>
<dbReference type="OrthoDB" id="445766at2759"/>
<organism evidence="1 2">
    <name type="scientific">Symbiodinium natans</name>
    <dbReference type="NCBI Taxonomy" id="878477"/>
    <lineage>
        <taxon>Eukaryota</taxon>
        <taxon>Sar</taxon>
        <taxon>Alveolata</taxon>
        <taxon>Dinophyceae</taxon>
        <taxon>Suessiales</taxon>
        <taxon>Symbiodiniaceae</taxon>
        <taxon>Symbiodinium</taxon>
    </lineage>
</organism>
<protein>
    <submittedName>
        <fullName evidence="1">Car protein</fullName>
    </submittedName>
</protein>
<dbReference type="EMBL" id="CAJNDS010000023">
    <property type="protein sequence ID" value="CAE6920808.1"/>
    <property type="molecule type" value="Genomic_DNA"/>
</dbReference>
<proteinExistence type="predicted"/>
<reference evidence="1" key="1">
    <citation type="submission" date="2021-02" db="EMBL/GenBank/DDBJ databases">
        <authorList>
            <person name="Dougan E. K."/>
            <person name="Rhodes N."/>
            <person name="Thang M."/>
            <person name="Chan C."/>
        </authorList>
    </citation>
    <scope>NUCLEOTIDE SEQUENCE</scope>
</reference>
<evidence type="ECO:0000313" key="1">
    <source>
        <dbReference type="EMBL" id="CAE6920808.1"/>
    </source>
</evidence>
<dbReference type="SUPFAM" id="SSF56672">
    <property type="entry name" value="DNA/RNA polymerases"/>
    <property type="match status" value="1"/>
</dbReference>
<sequence>MEAHTSIPMPTMKWAPKIALQRCLFSKGAKIGWLILLAMWMDFGGRDVQGVRALVDAAGFRFDGHRLHATLPWVGRRDVMVAYMPRGMEKLSAEDKAFLVDSGFRLEKGGLKALKRGGSDVRVVVGVYRTPEQFVQENFQLGHPTELDSLVPPELKVAIEHNLAEGEAEVAKERTAILREWIAWSSELALAEESLKEDMPPFRRSNVFLNKFRPAEQSEAQLRTGAKRLRDGLLATVRSSGDPAIDGGVLEATCKELARGFIEGPVPLSALPETASLTHRFGVHQGQTEEGPRIRPIDNYLSSQVNASVTQVEQVPVHTIDIVAGVLILWVRTWLSMGGLGPSCPFCKAWDLRSAYKQLPLSDVAFALDSFFVMFNCESGGPEIFRQRVLPFGSKASVTGFIRCAFALWRLGVKRLRLVWSVFFDDYLSVCGKEFSRHTDLVITMFFKIFGWDVAMDKSLSYSSLCVALGVQLNLSDAKLGLAYIGNTPKRREETLTALEVALQKGELGPKTCERLRGRSQFASCQVFGRRPKAALKQLGAHGRQRQWKLSDETRRALNLLKELLATGRPRALRATAGKVFHVYVDAAFEPNGFGGIGGLVVGEGGQILAWFGEQILPKDLSRLRTTADGEKETVIFELEALALALSIEVFKAVLKDSSTVFFTDNEGVFGTFVRGHSEVRRRAQILDFFCQREEELGITCWLESVPSASNPADAPSRGEIIKTKGQRLKVSRALMQNALKDAFL</sequence>
<dbReference type="InterPro" id="IPR043502">
    <property type="entry name" value="DNA/RNA_pol_sf"/>
</dbReference>
<gene>
    <name evidence="1" type="primary">car</name>
    <name evidence="1" type="ORF">SNAT2548_LOCUS450</name>
</gene>
<evidence type="ECO:0000313" key="2">
    <source>
        <dbReference type="Proteomes" id="UP000604046"/>
    </source>
</evidence>
<dbReference type="AlphaFoldDB" id="A0A812GJT5"/>
<accession>A0A812GJT5</accession>
<dbReference type="Proteomes" id="UP000604046">
    <property type="component" value="Unassembled WGS sequence"/>
</dbReference>